<evidence type="ECO:0000259" key="15">
    <source>
        <dbReference type="PROSITE" id="PS50109"/>
    </source>
</evidence>
<evidence type="ECO:0000256" key="1">
    <source>
        <dbReference type="ARBA" id="ARBA00000085"/>
    </source>
</evidence>
<dbReference type="Gene3D" id="6.10.340.10">
    <property type="match status" value="1"/>
</dbReference>
<dbReference type="OrthoDB" id="9786919at2"/>
<keyword evidence="6" id="KW-0808">Transferase</keyword>
<feature type="domain" description="Histidine kinase" evidence="15">
    <location>
        <begin position="246"/>
        <end position="464"/>
    </location>
</feature>
<dbReference type="GO" id="GO:0005524">
    <property type="term" value="F:ATP binding"/>
    <property type="evidence" value="ECO:0007669"/>
    <property type="project" value="UniProtKB-KW"/>
</dbReference>
<dbReference type="PROSITE" id="PS50109">
    <property type="entry name" value="HIS_KIN"/>
    <property type="match status" value="1"/>
</dbReference>
<evidence type="ECO:0000256" key="4">
    <source>
        <dbReference type="ARBA" id="ARBA00022475"/>
    </source>
</evidence>
<dbReference type="GO" id="GO:0000155">
    <property type="term" value="F:phosphorelay sensor kinase activity"/>
    <property type="evidence" value="ECO:0007669"/>
    <property type="project" value="InterPro"/>
</dbReference>
<evidence type="ECO:0000256" key="13">
    <source>
        <dbReference type="ARBA" id="ARBA00023136"/>
    </source>
</evidence>
<dbReference type="SUPFAM" id="SSF47384">
    <property type="entry name" value="Homodimeric domain of signal transducing histidine kinase"/>
    <property type="match status" value="1"/>
</dbReference>
<keyword evidence="4" id="KW-1003">Cell membrane</keyword>
<dbReference type="PRINTS" id="PR00344">
    <property type="entry name" value="BCTRLSENSOR"/>
</dbReference>
<sequence length="465" mass="51204">MTRSIFSKILLSHIVVILVTTTTLGLFMSYLVRIHVVEAKRQDLLAKGDTIVRMLLPIINSGRVPIPRFMNAISGLVGATVWIMDDTNFVVAGSPPEQWHHWGPDEAKELKGVFSGTPQSWVHNNRRNTDPSIVVALPIPSTSTALFMYAPIFGVNQTAEALERLVFISVIVGILVAVTLGFIISRGVTRPIADISRAAARFAKGEYDSRTKATADDEVGSLGRTFNTMAESLAHVEQNRRDFLANVSHELKTPVATIQALSETILDGMATRPEQQQRYLSTIVNESKRIDRLIHDLLDLSQLEAGELSIAVEKLDLTDFLAAEKEKYVHLLENKHLVWNLMISSKLPTVLADRYRLSQVMSNLISNAIRHAPENSPITVKAQSNGAYVSIAVIDKGPGIPPAALPYIWERFYRVDKSRARNDGGTGLGLSITKKLMQAMHGDISVESKLNEGTAFILTLPIVSA</sequence>
<evidence type="ECO:0000256" key="12">
    <source>
        <dbReference type="ARBA" id="ARBA00023012"/>
    </source>
</evidence>
<dbReference type="PANTHER" id="PTHR45528">
    <property type="entry name" value="SENSOR HISTIDINE KINASE CPXA"/>
    <property type="match status" value="1"/>
</dbReference>
<dbReference type="Pfam" id="PF02518">
    <property type="entry name" value="HATPase_c"/>
    <property type="match status" value="1"/>
</dbReference>
<dbReference type="SMART" id="SM00388">
    <property type="entry name" value="HisKA"/>
    <property type="match status" value="1"/>
</dbReference>
<evidence type="ECO:0000313" key="18">
    <source>
        <dbReference type="Proteomes" id="UP000277811"/>
    </source>
</evidence>
<evidence type="ECO:0000256" key="7">
    <source>
        <dbReference type="ARBA" id="ARBA00022692"/>
    </source>
</evidence>
<dbReference type="EC" id="2.7.13.3" evidence="3"/>
<dbReference type="FunFam" id="3.30.565.10:FF:000006">
    <property type="entry name" value="Sensor histidine kinase WalK"/>
    <property type="match status" value="1"/>
</dbReference>
<feature type="transmembrane region" description="Helical" evidence="14">
    <location>
        <begin position="165"/>
        <end position="184"/>
    </location>
</feature>
<dbReference type="CDD" id="cd00082">
    <property type="entry name" value="HisKA"/>
    <property type="match status" value="1"/>
</dbReference>
<keyword evidence="7 14" id="KW-0812">Transmembrane</keyword>
<gene>
    <name evidence="17" type="ORF">LUCI_1643</name>
</gene>
<feature type="transmembrane region" description="Helical" evidence="14">
    <location>
        <begin position="133"/>
        <end position="153"/>
    </location>
</feature>
<keyword evidence="11 14" id="KW-1133">Transmembrane helix</keyword>
<dbReference type="Gene3D" id="1.10.287.130">
    <property type="match status" value="1"/>
</dbReference>
<keyword evidence="18" id="KW-1185">Reference proteome</keyword>
<dbReference type="PROSITE" id="PS50885">
    <property type="entry name" value="HAMP"/>
    <property type="match status" value="1"/>
</dbReference>
<evidence type="ECO:0000256" key="9">
    <source>
        <dbReference type="ARBA" id="ARBA00022777"/>
    </source>
</evidence>
<dbReference type="SMART" id="SM00304">
    <property type="entry name" value="HAMP"/>
    <property type="match status" value="1"/>
</dbReference>
<keyword evidence="8" id="KW-0547">Nucleotide-binding</keyword>
<dbReference type="Proteomes" id="UP000277811">
    <property type="component" value="Unassembled WGS sequence"/>
</dbReference>
<dbReference type="InterPro" id="IPR003661">
    <property type="entry name" value="HisK_dim/P_dom"/>
</dbReference>
<dbReference type="SUPFAM" id="SSF158472">
    <property type="entry name" value="HAMP domain-like"/>
    <property type="match status" value="1"/>
</dbReference>
<dbReference type="SUPFAM" id="SSF55874">
    <property type="entry name" value="ATPase domain of HSP90 chaperone/DNA topoisomerase II/histidine kinase"/>
    <property type="match status" value="1"/>
</dbReference>
<dbReference type="InterPro" id="IPR036890">
    <property type="entry name" value="HATPase_C_sf"/>
</dbReference>
<evidence type="ECO:0000256" key="5">
    <source>
        <dbReference type="ARBA" id="ARBA00022553"/>
    </source>
</evidence>
<evidence type="ECO:0000256" key="3">
    <source>
        <dbReference type="ARBA" id="ARBA00012438"/>
    </source>
</evidence>
<dbReference type="FunFam" id="1.10.287.130:FF:000001">
    <property type="entry name" value="Two-component sensor histidine kinase"/>
    <property type="match status" value="1"/>
</dbReference>
<evidence type="ECO:0000256" key="14">
    <source>
        <dbReference type="SAM" id="Phobius"/>
    </source>
</evidence>
<dbReference type="Pfam" id="PF00512">
    <property type="entry name" value="HisKA"/>
    <property type="match status" value="1"/>
</dbReference>
<feature type="transmembrane region" description="Helical" evidence="14">
    <location>
        <begin position="12"/>
        <end position="32"/>
    </location>
</feature>
<dbReference type="GO" id="GO:0005886">
    <property type="term" value="C:plasma membrane"/>
    <property type="evidence" value="ECO:0007669"/>
    <property type="project" value="UniProtKB-SubCell"/>
</dbReference>
<evidence type="ECO:0000259" key="16">
    <source>
        <dbReference type="PROSITE" id="PS50885"/>
    </source>
</evidence>
<feature type="domain" description="HAMP" evidence="16">
    <location>
        <begin position="186"/>
        <end position="238"/>
    </location>
</feature>
<evidence type="ECO:0000256" key="6">
    <source>
        <dbReference type="ARBA" id="ARBA00022679"/>
    </source>
</evidence>
<keyword evidence="10" id="KW-0067">ATP-binding</keyword>
<evidence type="ECO:0000256" key="10">
    <source>
        <dbReference type="ARBA" id="ARBA00022840"/>
    </source>
</evidence>
<dbReference type="Pfam" id="PF00672">
    <property type="entry name" value="HAMP"/>
    <property type="match status" value="1"/>
</dbReference>
<reference evidence="17 18" key="1">
    <citation type="submission" date="2018-06" db="EMBL/GenBank/DDBJ databases">
        <authorList>
            <person name="Strepis N."/>
        </authorList>
    </citation>
    <scope>NUCLEOTIDE SEQUENCE [LARGE SCALE GENOMIC DNA]</scope>
    <source>
        <strain evidence="17">LUCI</strain>
    </source>
</reference>
<dbReference type="InterPro" id="IPR003594">
    <property type="entry name" value="HATPase_dom"/>
</dbReference>
<dbReference type="CDD" id="cd00075">
    <property type="entry name" value="HATPase"/>
    <property type="match status" value="1"/>
</dbReference>
<dbReference type="InterPro" id="IPR003660">
    <property type="entry name" value="HAMP_dom"/>
</dbReference>
<name>A0A498R808_9FIRM</name>
<dbReference type="PANTHER" id="PTHR45528:SF1">
    <property type="entry name" value="SENSOR HISTIDINE KINASE CPXA"/>
    <property type="match status" value="1"/>
</dbReference>
<keyword evidence="12" id="KW-0902">Two-component regulatory system</keyword>
<evidence type="ECO:0000256" key="2">
    <source>
        <dbReference type="ARBA" id="ARBA00004651"/>
    </source>
</evidence>
<dbReference type="InterPro" id="IPR004358">
    <property type="entry name" value="Sig_transdc_His_kin-like_C"/>
</dbReference>
<dbReference type="InterPro" id="IPR036097">
    <property type="entry name" value="HisK_dim/P_sf"/>
</dbReference>
<comment type="catalytic activity">
    <reaction evidence="1">
        <text>ATP + protein L-histidine = ADP + protein N-phospho-L-histidine.</text>
        <dbReference type="EC" id="2.7.13.3"/>
    </reaction>
</comment>
<dbReference type="InterPro" id="IPR005467">
    <property type="entry name" value="His_kinase_dom"/>
</dbReference>
<accession>A0A498R808</accession>
<keyword evidence="9" id="KW-0418">Kinase</keyword>
<dbReference type="AlphaFoldDB" id="A0A498R808"/>
<dbReference type="SMART" id="SM00387">
    <property type="entry name" value="HATPase_c"/>
    <property type="match status" value="1"/>
</dbReference>
<organism evidence="17 18">
    <name type="scientific">Lucifera butyrica</name>
    <dbReference type="NCBI Taxonomy" id="1351585"/>
    <lineage>
        <taxon>Bacteria</taxon>
        <taxon>Bacillati</taxon>
        <taxon>Bacillota</taxon>
        <taxon>Negativicutes</taxon>
        <taxon>Veillonellales</taxon>
        <taxon>Veillonellaceae</taxon>
        <taxon>Lucifera</taxon>
    </lineage>
</organism>
<dbReference type="RefSeq" id="WP_122627363.1">
    <property type="nucleotide sequence ID" value="NZ_UPPP01000063.1"/>
</dbReference>
<comment type="subcellular location">
    <subcellularLocation>
        <location evidence="2">Cell membrane</location>
        <topology evidence="2">Multi-pass membrane protein</topology>
    </subcellularLocation>
</comment>
<evidence type="ECO:0000256" key="8">
    <source>
        <dbReference type="ARBA" id="ARBA00022741"/>
    </source>
</evidence>
<evidence type="ECO:0000256" key="11">
    <source>
        <dbReference type="ARBA" id="ARBA00022989"/>
    </source>
</evidence>
<protein>
    <recommendedName>
        <fullName evidence="3">histidine kinase</fullName>
        <ecNumber evidence="3">2.7.13.3</ecNumber>
    </recommendedName>
</protein>
<dbReference type="CDD" id="cd06225">
    <property type="entry name" value="HAMP"/>
    <property type="match status" value="1"/>
</dbReference>
<dbReference type="EMBL" id="UPPP01000063">
    <property type="protein sequence ID" value="VBB06412.1"/>
    <property type="molecule type" value="Genomic_DNA"/>
</dbReference>
<evidence type="ECO:0000313" key="17">
    <source>
        <dbReference type="EMBL" id="VBB06412.1"/>
    </source>
</evidence>
<keyword evidence="5" id="KW-0597">Phosphoprotein</keyword>
<dbReference type="InterPro" id="IPR050398">
    <property type="entry name" value="HssS/ArlS-like"/>
</dbReference>
<keyword evidence="13 14" id="KW-0472">Membrane</keyword>
<dbReference type="Gene3D" id="3.30.565.10">
    <property type="entry name" value="Histidine kinase-like ATPase, C-terminal domain"/>
    <property type="match status" value="1"/>
</dbReference>
<proteinExistence type="predicted"/>